<evidence type="ECO:0000256" key="1">
    <source>
        <dbReference type="SAM" id="MobiDB-lite"/>
    </source>
</evidence>
<keyword evidence="3" id="KW-1185">Reference proteome</keyword>
<proteinExistence type="predicted"/>
<accession>A0ABS9CDY5</accession>
<dbReference type="EMBL" id="JADYTN010000005">
    <property type="protein sequence ID" value="MCF2563188.1"/>
    <property type="molecule type" value="Genomic_DNA"/>
</dbReference>
<dbReference type="RefSeq" id="WP_301637618.1">
    <property type="nucleotide sequence ID" value="NZ_JADYTN010000005.1"/>
</dbReference>
<feature type="region of interest" description="Disordered" evidence="1">
    <location>
        <begin position="101"/>
        <end position="125"/>
    </location>
</feature>
<gene>
    <name evidence="2" type="ORF">I6E12_03560</name>
</gene>
<feature type="compositionally biased region" description="Polar residues" evidence="1">
    <location>
        <begin position="109"/>
        <end position="125"/>
    </location>
</feature>
<protein>
    <submittedName>
        <fullName evidence="2">Uncharacterized protein</fullName>
    </submittedName>
</protein>
<name>A0ABS9CDY5_9BACT</name>
<dbReference type="Proteomes" id="UP001200470">
    <property type="component" value="Unassembled WGS sequence"/>
</dbReference>
<evidence type="ECO:0000313" key="2">
    <source>
        <dbReference type="EMBL" id="MCF2563188.1"/>
    </source>
</evidence>
<comment type="caution">
    <text evidence="2">The sequence shown here is derived from an EMBL/GenBank/DDBJ whole genome shotgun (WGS) entry which is preliminary data.</text>
</comment>
<organism evidence="2 3">
    <name type="scientific">Xylanibacter brevis</name>
    <dbReference type="NCBI Taxonomy" id="83231"/>
    <lineage>
        <taxon>Bacteria</taxon>
        <taxon>Pseudomonadati</taxon>
        <taxon>Bacteroidota</taxon>
        <taxon>Bacteroidia</taxon>
        <taxon>Bacteroidales</taxon>
        <taxon>Prevotellaceae</taxon>
        <taxon>Xylanibacter</taxon>
    </lineage>
</organism>
<sequence length="205" mass="23231">MLKRTILFILLSCISVVCIDAQRRWVVTDEDLTVWDSPQYLNKLGMIHRGYEITETGMDGDMIRFEYHGKTAYVAEYCCKLLKQEPAKKTEPAQREAVIEVKKSESDRASNTIQETPQQQATTANEEAVGDATDVPEMVAAPKENNKCAEKVTLSSVVFSSLSSFYDVHTLLEPLKSKENNKFPLYFAHLIVPLTRCVQVTHVRK</sequence>
<evidence type="ECO:0000313" key="3">
    <source>
        <dbReference type="Proteomes" id="UP001200470"/>
    </source>
</evidence>
<reference evidence="2 3" key="1">
    <citation type="submission" date="2020-12" db="EMBL/GenBank/DDBJ databases">
        <title>Whole genome sequences of gut porcine anaerobes.</title>
        <authorList>
            <person name="Kubasova T."/>
            <person name="Jahodarova E."/>
            <person name="Rychlik I."/>
        </authorList>
    </citation>
    <scope>NUCLEOTIDE SEQUENCE [LARGE SCALE GENOMIC DNA]</scope>
    <source>
        <strain evidence="2 3">An925</strain>
    </source>
</reference>